<organism evidence="1 2">
    <name type="scientific">Pseudomonas brassicacearum subsp. neoaurantiaca</name>
    <dbReference type="NCBI Taxonomy" id="494916"/>
    <lineage>
        <taxon>Bacteria</taxon>
        <taxon>Pseudomonadati</taxon>
        <taxon>Pseudomonadota</taxon>
        <taxon>Gammaproteobacteria</taxon>
        <taxon>Pseudomonadales</taxon>
        <taxon>Pseudomonadaceae</taxon>
        <taxon>Pseudomonas</taxon>
    </lineage>
</organism>
<proteinExistence type="predicted"/>
<name>A0A7V8UHM7_9PSED</name>
<comment type="caution">
    <text evidence="1">The sequence shown here is derived from an EMBL/GenBank/DDBJ whole genome shotgun (WGS) entry which is preliminary data.</text>
</comment>
<protein>
    <submittedName>
        <fullName evidence="1">Uncharacterized protein</fullName>
    </submittedName>
</protein>
<evidence type="ECO:0000313" key="1">
    <source>
        <dbReference type="EMBL" id="MBA1381535.1"/>
    </source>
</evidence>
<dbReference type="EMBL" id="VDLV01000064">
    <property type="protein sequence ID" value="MBA1381535.1"/>
    <property type="molecule type" value="Genomic_DNA"/>
</dbReference>
<gene>
    <name evidence="1" type="ORF">FHK92_27740</name>
</gene>
<dbReference type="Proteomes" id="UP000572407">
    <property type="component" value="Unassembled WGS sequence"/>
</dbReference>
<reference evidence="1 2" key="1">
    <citation type="submission" date="2019-06" db="EMBL/GenBank/DDBJ databases">
        <title>Analysis of the biodiversity of Brassica napus bacterial endophytes for the selection of potential efficient biofertilizers for rapeseed crops.</title>
        <authorList>
            <person name="Jimenez-Gomez A."/>
            <person name="Saati-Santamaria Z."/>
            <person name="Menendez E."/>
            <person name="Rivas R."/>
            <person name="Mateos P.F."/>
            <person name="Velazquez E."/>
            <person name="Garcia-Fraile P."/>
        </authorList>
    </citation>
    <scope>NUCLEOTIDE SEQUENCE [LARGE SCALE GENOMIC DNA]</scope>
    <source>
        <strain evidence="1 2">CDVBN10</strain>
    </source>
</reference>
<accession>A0A7V8UHM7</accession>
<sequence>MDATRLLRGWACSRKHSGSRHGHVRPTALANANSCSQQIQCGSEPARDCGASVDIDAERAAVIASKLAPTGDREK</sequence>
<dbReference type="AlphaFoldDB" id="A0A7V8UHM7"/>
<evidence type="ECO:0000313" key="2">
    <source>
        <dbReference type="Proteomes" id="UP000572407"/>
    </source>
</evidence>